<dbReference type="AlphaFoldDB" id="A0A328WX87"/>
<dbReference type="Proteomes" id="UP000249518">
    <property type="component" value="Unassembled WGS sequence"/>
</dbReference>
<sequence length="135" mass="15877">MFSRAGLDAIMLMILKLNEIIESLFRKKRKSVSIELIELDHLLKKNYGFSIIAVSENTIVDLEKKLELVDLYVLDKIIFSFYNVIYSEKDDLIIQKLKSNINLKERIMELILFTESKSNHFSLERNNIKNSLQHN</sequence>
<name>A0A328WX87_9FLAO</name>
<protein>
    <submittedName>
        <fullName evidence="1">Uncharacterized protein</fullName>
    </submittedName>
</protein>
<dbReference type="RefSeq" id="WP_112085675.1">
    <property type="nucleotide sequence ID" value="NZ_QLSV01000005.1"/>
</dbReference>
<dbReference type="OrthoDB" id="1450253at2"/>
<evidence type="ECO:0000313" key="2">
    <source>
        <dbReference type="Proteomes" id="UP000249518"/>
    </source>
</evidence>
<proteinExistence type="predicted"/>
<dbReference type="EMBL" id="QLSV01000005">
    <property type="protein sequence ID" value="RAR48484.1"/>
    <property type="molecule type" value="Genomic_DNA"/>
</dbReference>
<keyword evidence="2" id="KW-1185">Reference proteome</keyword>
<gene>
    <name evidence="1" type="ORF">B0I10_10592</name>
</gene>
<reference evidence="1 2" key="1">
    <citation type="submission" date="2018-06" db="EMBL/GenBank/DDBJ databases">
        <title>Genomic Encyclopedia of Type Strains, Phase III (KMG-III): the genomes of soil and plant-associated and newly described type strains.</title>
        <authorList>
            <person name="Whitman W."/>
        </authorList>
    </citation>
    <scope>NUCLEOTIDE SEQUENCE [LARGE SCALE GENOMIC DNA]</scope>
    <source>
        <strain evidence="1 2">CGMCC 1.12504</strain>
    </source>
</reference>
<accession>A0A328WX87</accession>
<organism evidence="1 2">
    <name type="scientific">Flavobacterium lacus</name>
    <dbReference type="NCBI Taxonomy" id="1353778"/>
    <lineage>
        <taxon>Bacteria</taxon>
        <taxon>Pseudomonadati</taxon>
        <taxon>Bacteroidota</taxon>
        <taxon>Flavobacteriia</taxon>
        <taxon>Flavobacteriales</taxon>
        <taxon>Flavobacteriaceae</taxon>
        <taxon>Flavobacterium</taxon>
    </lineage>
</organism>
<comment type="caution">
    <text evidence="1">The sequence shown here is derived from an EMBL/GenBank/DDBJ whole genome shotgun (WGS) entry which is preliminary data.</text>
</comment>
<evidence type="ECO:0000313" key="1">
    <source>
        <dbReference type="EMBL" id="RAR48484.1"/>
    </source>
</evidence>